<dbReference type="SUPFAM" id="SSF52540">
    <property type="entry name" value="P-loop containing nucleoside triphosphate hydrolases"/>
    <property type="match status" value="1"/>
</dbReference>
<evidence type="ECO:0000256" key="5">
    <source>
        <dbReference type="ARBA" id="ARBA00034532"/>
    </source>
</evidence>
<dbReference type="AlphaFoldDB" id="A0AAF3F1G0"/>
<organism evidence="8 9">
    <name type="scientific">Mesorhabditis belari</name>
    <dbReference type="NCBI Taxonomy" id="2138241"/>
    <lineage>
        <taxon>Eukaryota</taxon>
        <taxon>Metazoa</taxon>
        <taxon>Ecdysozoa</taxon>
        <taxon>Nematoda</taxon>
        <taxon>Chromadorea</taxon>
        <taxon>Rhabditida</taxon>
        <taxon>Rhabditina</taxon>
        <taxon>Rhabditomorpha</taxon>
        <taxon>Rhabditoidea</taxon>
        <taxon>Rhabditidae</taxon>
        <taxon>Mesorhabditinae</taxon>
        <taxon>Mesorhabditis</taxon>
    </lineage>
</organism>
<evidence type="ECO:0000256" key="3">
    <source>
        <dbReference type="ARBA" id="ARBA00022840"/>
    </source>
</evidence>
<dbReference type="WBParaSite" id="MBELARI_LOCUS20331">
    <property type="protein sequence ID" value="MBELARI_LOCUS20331"/>
    <property type="gene ID" value="MBELARI_LOCUS20331"/>
</dbReference>
<keyword evidence="1" id="KW-0677">Repeat</keyword>
<evidence type="ECO:0000313" key="8">
    <source>
        <dbReference type="Proteomes" id="UP000887575"/>
    </source>
</evidence>
<dbReference type="GO" id="GO:0005778">
    <property type="term" value="C:peroxisomal membrane"/>
    <property type="evidence" value="ECO:0007669"/>
    <property type="project" value="TreeGrafter"/>
</dbReference>
<dbReference type="Gene3D" id="1.10.8.60">
    <property type="match status" value="1"/>
</dbReference>
<feature type="domain" description="ATPase AAA-type core" evidence="6">
    <location>
        <begin position="2"/>
        <end position="51"/>
    </location>
</feature>
<dbReference type="GO" id="GO:0005829">
    <property type="term" value="C:cytosol"/>
    <property type="evidence" value="ECO:0007669"/>
    <property type="project" value="TreeGrafter"/>
</dbReference>
<reference evidence="9" key="1">
    <citation type="submission" date="2024-02" db="UniProtKB">
        <authorList>
            <consortium name="WormBaseParasite"/>
        </authorList>
    </citation>
    <scope>IDENTIFICATION</scope>
</reference>
<evidence type="ECO:0000256" key="4">
    <source>
        <dbReference type="ARBA" id="ARBA00032509"/>
    </source>
</evidence>
<protein>
    <recommendedName>
        <fullName evidence="5">Peroxisomal ATPase PEX1</fullName>
    </recommendedName>
    <alternativeName>
        <fullName evidence="4">Peroxin-1</fullName>
    </alternativeName>
</protein>
<accession>A0AAF3F1G0</accession>
<dbReference type="GO" id="GO:0016558">
    <property type="term" value="P:protein import into peroxisome matrix"/>
    <property type="evidence" value="ECO:0007669"/>
    <property type="project" value="TreeGrafter"/>
</dbReference>
<dbReference type="InterPro" id="IPR050168">
    <property type="entry name" value="AAA_ATPase_domain"/>
</dbReference>
<name>A0AAF3F1G0_9BILA</name>
<keyword evidence="3" id="KW-0067">ATP-binding</keyword>
<proteinExistence type="predicted"/>
<dbReference type="FunFam" id="1.10.8.60:FF:000105">
    <property type="entry name" value="PeRoXisome assembly factor"/>
    <property type="match status" value="1"/>
</dbReference>
<evidence type="ECO:0000313" key="9">
    <source>
        <dbReference type="WBParaSite" id="MBELARI_LOCUS20331"/>
    </source>
</evidence>
<dbReference type="InterPro" id="IPR003959">
    <property type="entry name" value="ATPase_AAA_core"/>
</dbReference>
<dbReference type="Proteomes" id="UP000887575">
    <property type="component" value="Unassembled WGS sequence"/>
</dbReference>
<keyword evidence="8" id="KW-1185">Reference proteome</keyword>
<dbReference type="GO" id="GO:0005524">
    <property type="term" value="F:ATP binding"/>
    <property type="evidence" value="ECO:0007669"/>
    <property type="project" value="UniProtKB-KW"/>
</dbReference>
<dbReference type="Pfam" id="PF00004">
    <property type="entry name" value="AAA"/>
    <property type="match status" value="1"/>
</dbReference>
<dbReference type="InterPro" id="IPR027417">
    <property type="entry name" value="P-loop_NTPase"/>
</dbReference>
<evidence type="ECO:0000256" key="2">
    <source>
        <dbReference type="ARBA" id="ARBA00022741"/>
    </source>
</evidence>
<feature type="domain" description="AAA ATPase AAA+ lid" evidence="7">
    <location>
        <begin position="75"/>
        <end position="119"/>
    </location>
</feature>
<keyword evidence="2" id="KW-0547">Nucleotide-binding</keyword>
<dbReference type="PANTHER" id="PTHR23077:SF9">
    <property type="entry name" value="PEROXISOMAL ATPASE PEX6"/>
    <property type="match status" value="1"/>
</dbReference>
<evidence type="ECO:0000256" key="1">
    <source>
        <dbReference type="ARBA" id="ARBA00022737"/>
    </source>
</evidence>
<dbReference type="Gene3D" id="3.40.50.300">
    <property type="entry name" value="P-loop containing nucleotide triphosphate hydrolases"/>
    <property type="match status" value="1"/>
</dbReference>
<evidence type="ECO:0000259" key="7">
    <source>
        <dbReference type="Pfam" id="PF17862"/>
    </source>
</evidence>
<dbReference type="InterPro" id="IPR041569">
    <property type="entry name" value="AAA_lid_3"/>
</dbReference>
<dbReference type="GO" id="GO:0016887">
    <property type="term" value="F:ATP hydrolysis activity"/>
    <property type="evidence" value="ECO:0007669"/>
    <property type="project" value="InterPro"/>
</dbReference>
<evidence type="ECO:0000259" key="6">
    <source>
        <dbReference type="Pfam" id="PF00004"/>
    </source>
</evidence>
<sequence>MDRIVSQLLAELDALHLSPHKVFVMAATNRADLLDPSLRTPGRFDKVVNVRVGNDVESRRRILEALSRKTRFSKDVRLQEIAALCSSKMSGADLYSVISNATMIMLRETIQKIEIEKVEERDAEVLVTNRHLKEAVAYVNEQKEAVTGAVRAADLIE</sequence>
<dbReference type="Pfam" id="PF17862">
    <property type="entry name" value="AAA_lid_3"/>
    <property type="match status" value="1"/>
</dbReference>
<dbReference type="PANTHER" id="PTHR23077">
    <property type="entry name" value="AAA-FAMILY ATPASE"/>
    <property type="match status" value="1"/>
</dbReference>